<comment type="caution">
    <text evidence="2">The sequence shown here is derived from an EMBL/GenBank/DDBJ whole genome shotgun (WGS) entry which is preliminary data.</text>
</comment>
<dbReference type="EMBL" id="SDEE01000162">
    <property type="protein sequence ID" value="RXW20183.1"/>
    <property type="molecule type" value="Genomic_DNA"/>
</dbReference>
<organism evidence="2 3">
    <name type="scientific">Candolleomyces aberdarensis</name>
    <dbReference type="NCBI Taxonomy" id="2316362"/>
    <lineage>
        <taxon>Eukaryota</taxon>
        <taxon>Fungi</taxon>
        <taxon>Dikarya</taxon>
        <taxon>Basidiomycota</taxon>
        <taxon>Agaricomycotina</taxon>
        <taxon>Agaricomycetes</taxon>
        <taxon>Agaricomycetidae</taxon>
        <taxon>Agaricales</taxon>
        <taxon>Agaricineae</taxon>
        <taxon>Psathyrellaceae</taxon>
        <taxon>Candolleomyces</taxon>
    </lineage>
</organism>
<reference evidence="2 3" key="1">
    <citation type="submission" date="2019-01" db="EMBL/GenBank/DDBJ databases">
        <title>Draft genome sequence of Psathyrella aberdarensis IHI B618.</title>
        <authorList>
            <person name="Buettner E."/>
            <person name="Kellner H."/>
        </authorList>
    </citation>
    <scope>NUCLEOTIDE SEQUENCE [LARGE SCALE GENOMIC DNA]</scope>
    <source>
        <strain evidence="2 3">IHI B618</strain>
    </source>
</reference>
<sequence>MSTEPTSLVLVLEPDNPCNTIITDQQTGDELYTVRTEHNGSESVTKIFNDDDVQLAQWVWKDVRSDKVTIGQGQPMSSSAWLRKSIIPFKDTVYFTDLNGRKFKWKGNAPGLSFELYSDTDKKNPVARFKKSYRYKDHKQSPPKEVYDPATLTITGLGLEILDTVVISFCILEKGRRARENGVATMAASVAIPHAAVATSAT</sequence>
<evidence type="ECO:0000313" key="3">
    <source>
        <dbReference type="Proteomes" id="UP000290288"/>
    </source>
</evidence>
<dbReference type="Pfam" id="PF20236">
    <property type="entry name" value="DUF6593"/>
    <property type="match status" value="1"/>
</dbReference>
<evidence type="ECO:0000313" key="2">
    <source>
        <dbReference type="EMBL" id="RXW20183.1"/>
    </source>
</evidence>
<accession>A0A4Q2DJT3</accession>
<dbReference type="InterPro" id="IPR046528">
    <property type="entry name" value="DUF6593"/>
</dbReference>
<evidence type="ECO:0000259" key="1">
    <source>
        <dbReference type="Pfam" id="PF20236"/>
    </source>
</evidence>
<name>A0A4Q2DJT3_9AGAR</name>
<protein>
    <recommendedName>
        <fullName evidence="1">DUF6593 domain-containing protein</fullName>
    </recommendedName>
</protein>
<dbReference type="Proteomes" id="UP000290288">
    <property type="component" value="Unassembled WGS sequence"/>
</dbReference>
<dbReference type="AlphaFoldDB" id="A0A4Q2DJT3"/>
<keyword evidence="3" id="KW-1185">Reference proteome</keyword>
<gene>
    <name evidence="2" type="ORF">EST38_g5673</name>
</gene>
<feature type="domain" description="DUF6593" evidence="1">
    <location>
        <begin position="15"/>
        <end position="177"/>
    </location>
</feature>
<dbReference type="OrthoDB" id="3256331at2759"/>
<proteinExistence type="predicted"/>